<dbReference type="Gene3D" id="2.130.10.10">
    <property type="entry name" value="YVTN repeat-like/Quinoprotein amine dehydrogenase"/>
    <property type="match status" value="1"/>
</dbReference>
<evidence type="ECO:0000313" key="8">
    <source>
        <dbReference type="EMBL" id="KAL3282760.1"/>
    </source>
</evidence>
<evidence type="ECO:0000313" key="9">
    <source>
        <dbReference type="Proteomes" id="UP001516400"/>
    </source>
</evidence>
<dbReference type="InterPro" id="IPR036322">
    <property type="entry name" value="WD40_repeat_dom_sf"/>
</dbReference>
<evidence type="ECO:0000256" key="6">
    <source>
        <dbReference type="ARBA" id="ARBA00025767"/>
    </source>
</evidence>
<evidence type="ECO:0000256" key="4">
    <source>
        <dbReference type="ARBA" id="ARBA00022737"/>
    </source>
</evidence>
<dbReference type="InterPro" id="IPR015943">
    <property type="entry name" value="WD40/YVTN_repeat-like_dom_sf"/>
</dbReference>
<organism evidence="8 9">
    <name type="scientific">Cryptolaemus montrouzieri</name>
    <dbReference type="NCBI Taxonomy" id="559131"/>
    <lineage>
        <taxon>Eukaryota</taxon>
        <taxon>Metazoa</taxon>
        <taxon>Ecdysozoa</taxon>
        <taxon>Arthropoda</taxon>
        <taxon>Hexapoda</taxon>
        <taxon>Insecta</taxon>
        <taxon>Pterygota</taxon>
        <taxon>Neoptera</taxon>
        <taxon>Endopterygota</taxon>
        <taxon>Coleoptera</taxon>
        <taxon>Polyphaga</taxon>
        <taxon>Cucujiformia</taxon>
        <taxon>Coccinelloidea</taxon>
        <taxon>Coccinellidae</taxon>
        <taxon>Scymninae</taxon>
        <taxon>Scymnini</taxon>
        <taxon>Cryptolaemus</taxon>
    </lineage>
</organism>
<keyword evidence="9" id="KW-1185">Reference proteome</keyword>
<dbReference type="EMBL" id="JABFTP020000144">
    <property type="protein sequence ID" value="KAL3282760.1"/>
    <property type="molecule type" value="Genomic_DNA"/>
</dbReference>
<evidence type="ECO:0000256" key="3">
    <source>
        <dbReference type="ARBA" id="ARBA00022574"/>
    </source>
</evidence>
<evidence type="ECO:0000256" key="1">
    <source>
        <dbReference type="ARBA" id="ARBA00004604"/>
    </source>
</evidence>
<dbReference type="PANTHER" id="PTHR18359">
    <property type="entry name" value="WD-REPEAT PROTEIN-RELATED"/>
    <property type="match status" value="1"/>
</dbReference>
<dbReference type="PANTHER" id="PTHR18359:SF0">
    <property type="entry name" value="U3 SMALL NUCLEOLAR RNA-ASSOCIATED PROTEIN 18 HOMOLOG"/>
    <property type="match status" value="1"/>
</dbReference>
<keyword evidence="2" id="KW-0698">rRNA processing</keyword>
<evidence type="ECO:0000256" key="7">
    <source>
        <dbReference type="SAM" id="MobiDB-lite"/>
    </source>
</evidence>
<evidence type="ECO:0000256" key="2">
    <source>
        <dbReference type="ARBA" id="ARBA00022552"/>
    </source>
</evidence>
<evidence type="ECO:0008006" key="10">
    <source>
        <dbReference type="Google" id="ProtNLM"/>
    </source>
</evidence>
<reference evidence="8 9" key="1">
    <citation type="journal article" date="2021" name="BMC Biol.">
        <title>Horizontally acquired antibacterial genes associated with adaptive radiation of ladybird beetles.</title>
        <authorList>
            <person name="Li H.S."/>
            <person name="Tang X.F."/>
            <person name="Huang Y.H."/>
            <person name="Xu Z.Y."/>
            <person name="Chen M.L."/>
            <person name="Du X.Y."/>
            <person name="Qiu B.Y."/>
            <person name="Chen P.T."/>
            <person name="Zhang W."/>
            <person name="Slipinski A."/>
            <person name="Escalona H.E."/>
            <person name="Waterhouse R.M."/>
            <person name="Zwick A."/>
            <person name="Pang H."/>
        </authorList>
    </citation>
    <scope>NUCLEOTIDE SEQUENCE [LARGE SCALE GENOMIC DNA]</scope>
    <source>
        <strain evidence="8">SYSU2018</strain>
    </source>
</reference>
<keyword evidence="4" id="KW-0677">Repeat</keyword>
<comment type="subcellular location">
    <subcellularLocation>
        <location evidence="1">Nucleus</location>
        <location evidence="1">Nucleolus</location>
    </subcellularLocation>
</comment>
<gene>
    <name evidence="8" type="ORF">HHI36_005927</name>
</gene>
<keyword evidence="3" id="KW-0853">WD repeat</keyword>
<keyword evidence="5" id="KW-0539">Nucleus</keyword>
<name>A0ABD2NVW1_9CUCU</name>
<sequence>MPKPTRKRKHEENIKYVVEVPKNKYRPYDAVAQAEDEQLTKILFGGSETFLKSLEEAEKEELKSQPDSGLGEEDSSDCEMVYKPAWTDDEDDGIEVGQALDAQGRKLPHGGVNDRSNKYKDLLKHKFESINGTPKWAKLSQASEGSDDDDILQTCGFIRNQGGAHLPGSVLEYKKMKDLNCETYSEGPYINSIEFLNNSSVALVAGQSGIASLFAVDGKKNSKLHSIGFEHFPIFCAKVIENNNEAIFGSRHPYIHCYDLIAAKHSKMSLPPGVTTFKKFGVSPDQKILAAVGKWGEIHLLTTKSKERVCVLKQSSNVTSLSFSPNNSILYAHSDSGEVTIFDLNMRRVMHKFTDEGCLQGTTISVSSSNQFVATGSAQGVVNVYNTNSLFESMNPTPRKTLMNLTTGITSLEFNPTSEILAFSSVDILNSVKLYHINSSTVFKNFPSFETKFGHINVSNFSPSSGYVAFGNKKSTVSLFRLNHFKNY</sequence>
<evidence type="ECO:0000256" key="5">
    <source>
        <dbReference type="ARBA" id="ARBA00023242"/>
    </source>
</evidence>
<comment type="caution">
    <text evidence="8">The sequence shown here is derived from an EMBL/GenBank/DDBJ whole genome shotgun (WGS) entry which is preliminary data.</text>
</comment>
<dbReference type="GO" id="GO:0005730">
    <property type="term" value="C:nucleolus"/>
    <property type="evidence" value="ECO:0007669"/>
    <property type="project" value="UniProtKB-SubCell"/>
</dbReference>
<dbReference type="SMART" id="SM00320">
    <property type="entry name" value="WD40"/>
    <property type="match status" value="4"/>
</dbReference>
<comment type="similarity">
    <text evidence="6">Belongs to the WD repeat UTP18 family.</text>
</comment>
<dbReference type="SUPFAM" id="SSF50978">
    <property type="entry name" value="WD40 repeat-like"/>
    <property type="match status" value="1"/>
</dbReference>
<dbReference type="InterPro" id="IPR001680">
    <property type="entry name" value="WD40_rpt"/>
</dbReference>
<dbReference type="InterPro" id="IPR045161">
    <property type="entry name" value="Utp18"/>
</dbReference>
<dbReference type="Proteomes" id="UP001516400">
    <property type="component" value="Unassembled WGS sequence"/>
</dbReference>
<dbReference type="Pfam" id="PF00400">
    <property type="entry name" value="WD40"/>
    <property type="match status" value="1"/>
</dbReference>
<dbReference type="AlphaFoldDB" id="A0ABD2NVW1"/>
<feature type="region of interest" description="Disordered" evidence="7">
    <location>
        <begin position="56"/>
        <end position="77"/>
    </location>
</feature>
<proteinExistence type="inferred from homology"/>
<protein>
    <recommendedName>
        <fullName evidence="10">U3 small nucleolar RNA-associated protein 18 homolog</fullName>
    </recommendedName>
</protein>
<dbReference type="GO" id="GO:0006364">
    <property type="term" value="P:rRNA processing"/>
    <property type="evidence" value="ECO:0007669"/>
    <property type="project" value="UniProtKB-KW"/>
</dbReference>
<accession>A0ABD2NVW1</accession>